<reference evidence="2 3" key="1">
    <citation type="journal article" date="2018" name="Nat. Ecol. Evol.">
        <title>Pezizomycetes genomes reveal the molecular basis of ectomycorrhizal truffle lifestyle.</title>
        <authorList>
            <person name="Murat C."/>
            <person name="Payen T."/>
            <person name="Noel B."/>
            <person name="Kuo A."/>
            <person name="Morin E."/>
            <person name="Chen J."/>
            <person name="Kohler A."/>
            <person name="Krizsan K."/>
            <person name="Balestrini R."/>
            <person name="Da Silva C."/>
            <person name="Montanini B."/>
            <person name="Hainaut M."/>
            <person name="Levati E."/>
            <person name="Barry K.W."/>
            <person name="Belfiori B."/>
            <person name="Cichocki N."/>
            <person name="Clum A."/>
            <person name="Dockter R.B."/>
            <person name="Fauchery L."/>
            <person name="Guy J."/>
            <person name="Iotti M."/>
            <person name="Le Tacon F."/>
            <person name="Lindquist E.A."/>
            <person name="Lipzen A."/>
            <person name="Malagnac F."/>
            <person name="Mello A."/>
            <person name="Molinier V."/>
            <person name="Miyauchi S."/>
            <person name="Poulain J."/>
            <person name="Riccioni C."/>
            <person name="Rubini A."/>
            <person name="Sitrit Y."/>
            <person name="Splivallo R."/>
            <person name="Traeger S."/>
            <person name="Wang M."/>
            <person name="Zifcakova L."/>
            <person name="Wipf D."/>
            <person name="Zambonelli A."/>
            <person name="Paolocci F."/>
            <person name="Nowrousian M."/>
            <person name="Ottonello S."/>
            <person name="Baldrian P."/>
            <person name="Spatafora J.W."/>
            <person name="Henrissat B."/>
            <person name="Nagy L.G."/>
            <person name="Aury J.M."/>
            <person name="Wincker P."/>
            <person name="Grigoriev I.V."/>
            <person name="Bonfante P."/>
            <person name="Martin F.M."/>
        </authorList>
    </citation>
    <scope>NUCLEOTIDE SEQUENCE [LARGE SCALE GENOMIC DNA]</scope>
    <source>
        <strain evidence="2 3">RN42</strain>
    </source>
</reference>
<proteinExistence type="predicted"/>
<sequence>MLRLQLLSNLVAVHSGLDCTHLRRYYLPTGTSQSLDFICQCNLDPFLPFRVVRIICLFDFLEYFTKPLANLSRFLLPYAYVRKLSLFDDFYLSSMSMSVSSDNGSVASSHEDLHDHGSTPAVTGTGANTEAEHVGSDWSSIPDEIRSLIERDINKPLRVIGICRTLTENVSEPLLADSILLMKMLSEQTNLESQIWIYPSPVQEALQKWTSNDRIIHGPPDGERVQIQTGFVEECIRQGWLVHVEPEVGKQVALREVTKATEAMEKSCGNVLIVANAHGYDTEGEEDGEIVVNTLDVWSKESRISASELDSAIAAGRLGHHQYFARVTLLSSTCHAGRLASKTHEFSLVAASNTGDHSALDCSNSLRFRGTSFVHAVDKHLRNEFHPENGMRVSHLTGKPLENTLQRLMELAEPTEVHEPLIILAPYDALVSVPPGSNIPPRLSDRPTANAAEAPGNAATHQAATPDPFSGSESGLGRITLGAKIRYFEQSNPIKEKTMSYEIVRVSIARYRAGILSAEDTKLLNDHMDSIKWWNTRINELFIDVFGGAGVLPIEDSRAQLDRLEVFELLRGHKYLARLLPKHPLHAPTEARGAYDARQLAYIKAIVKAHGVSATKSWLRNQKYKFNELKARGTLFES</sequence>
<dbReference type="AlphaFoldDB" id="A0A3N4INT0"/>
<feature type="region of interest" description="Disordered" evidence="1">
    <location>
        <begin position="438"/>
        <end position="473"/>
    </location>
</feature>
<organism evidence="2 3">
    <name type="scientific">Ascobolus immersus RN42</name>
    <dbReference type="NCBI Taxonomy" id="1160509"/>
    <lineage>
        <taxon>Eukaryota</taxon>
        <taxon>Fungi</taxon>
        <taxon>Dikarya</taxon>
        <taxon>Ascomycota</taxon>
        <taxon>Pezizomycotina</taxon>
        <taxon>Pezizomycetes</taxon>
        <taxon>Pezizales</taxon>
        <taxon>Ascobolaceae</taxon>
        <taxon>Ascobolus</taxon>
    </lineage>
</organism>
<evidence type="ECO:0000313" key="2">
    <source>
        <dbReference type="EMBL" id="RPA83254.1"/>
    </source>
</evidence>
<feature type="region of interest" description="Disordered" evidence="1">
    <location>
        <begin position="106"/>
        <end position="137"/>
    </location>
</feature>
<protein>
    <submittedName>
        <fullName evidence="2">Uncharacterized protein</fullName>
    </submittedName>
</protein>
<keyword evidence="3" id="KW-1185">Reference proteome</keyword>
<dbReference type="Proteomes" id="UP000275078">
    <property type="component" value="Unassembled WGS sequence"/>
</dbReference>
<evidence type="ECO:0000313" key="3">
    <source>
        <dbReference type="Proteomes" id="UP000275078"/>
    </source>
</evidence>
<accession>A0A3N4INT0</accession>
<dbReference type="EMBL" id="ML119666">
    <property type="protein sequence ID" value="RPA83254.1"/>
    <property type="molecule type" value="Genomic_DNA"/>
</dbReference>
<gene>
    <name evidence="2" type="ORF">BJ508DRAFT_324835</name>
</gene>
<name>A0A3N4INT0_ASCIM</name>
<dbReference type="OrthoDB" id="3039379at2759"/>
<feature type="compositionally biased region" description="Low complexity" evidence="1">
    <location>
        <begin position="447"/>
        <end position="460"/>
    </location>
</feature>
<evidence type="ECO:0000256" key="1">
    <source>
        <dbReference type="SAM" id="MobiDB-lite"/>
    </source>
</evidence>